<evidence type="ECO:0000313" key="5">
    <source>
        <dbReference type="EMBL" id="SFP27588.1"/>
    </source>
</evidence>
<keyword evidence="3" id="KW-0804">Transcription</keyword>
<dbReference type="InterPro" id="IPR010982">
    <property type="entry name" value="Lambda_DNA-bd_dom_sf"/>
</dbReference>
<dbReference type="GO" id="GO:0005829">
    <property type="term" value="C:cytosol"/>
    <property type="evidence" value="ECO:0007669"/>
    <property type="project" value="TreeGrafter"/>
</dbReference>
<evidence type="ECO:0000259" key="4">
    <source>
        <dbReference type="PROSITE" id="PS50943"/>
    </source>
</evidence>
<evidence type="ECO:0000256" key="2">
    <source>
        <dbReference type="ARBA" id="ARBA00023125"/>
    </source>
</evidence>
<evidence type="ECO:0000256" key="3">
    <source>
        <dbReference type="ARBA" id="ARBA00023163"/>
    </source>
</evidence>
<dbReference type="SUPFAM" id="SSF47413">
    <property type="entry name" value="lambda repressor-like DNA-binding domains"/>
    <property type="match status" value="1"/>
</dbReference>
<dbReference type="STRING" id="1079859.SAMN04515674_102214"/>
<dbReference type="GO" id="GO:0003700">
    <property type="term" value="F:DNA-binding transcription factor activity"/>
    <property type="evidence" value="ECO:0007669"/>
    <property type="project" value="TreeGrafter"/>
</dbReference>
<keyword evidence="2" id="KW-0238">DNA-binding</keyword>
<dbReference type="PANTHER" id="PTHR46797">
    <property type="entry name" value="HTH-TYPE TRANSCRIPTIONAL REGULATOR"/>
    <property type="match status" value="1"/>
</dbReference>
<accession>A0A1I5P0E7</accession>
<dbReference type="RefSeq" id="WP_092013642.1">
    <property type="nucleotide sequence ID" value="NZ_FOXH01000002.1"/>
</dbReference>
<dbReference type="SMART" id="SM00530">
    <property type="entry name" value="HTH_XRE"/>
    <property type="match status" value="1"/>
</dbReference>
<organism evidence="5 6">
    <name type="scientific">Pseudarcicella hirudinis</name>
    <dbReference type="NCBI Taxonomy" id="1079859"/>
    <lineage>
        <taxon>Bacteria</taxon>
        <taxon>Pseudomonadati</taxon>
        <taxon>Bacteroidota</taxon>
        <taxon>Cytophagia</taxon>
        <taxon>Cytophagales</taxon>
        <taxon>Flectobacillaceae</taxon>
        <taxon>Pseudarcicella</taxon>
    </lineage>
</organism>
<feature type="domain" description="HTH cro/C1-type" evidence="4">
    <location>
        <begin position="7"/>
        <end position="61"/>
    </location>
</feature>
<dbReference type="OrthoDB" id="955486at2"/>
<keyword evidence="6" id="KW-1185">Reference proteome</keyword>
<evidence type="ECO:0000256" key="1">
    <source>
        <dbReference type="ARBA" id="ARBA00023015"/>
    </source>
</evidence>
<dbReference type="CDD" id="cd00093">
    <property type="entry name" value="HTH_XRE"/>
    <property type="match status" value="1"/>
</dbReference>
<gene>
    <name evidence="5" type="ORF">SAMN04515674_102214</name>
</gene>
<dbReference type="Pfam" id="PF01381">
    <property type="entry name" value="HTH_3"/>
    <property type="match status" value="1"/>
</dbReference>
<reference evidence="5 6" key="1">
    <citation type="submission" date="2016-10" db="EMBL/GenBank/DDBJ databases">
        <authorList>
            <person name="de Groot N.N."/>
        </authorList>
    </citation>
    <scope>NUCLEOTIDE SEQUENCE [LARGE SCALE GENOMIC DNA]</scope>
    <source>
        <strain evidence="6">E92,LMG 26720,CCM 7988</strain>
    </source>
</reference>
<dbReference type="PROSITE" id="PS50943">
    <property type="entry name" value="HTH_CROC1"/>
    <property type="match status" value="1"/>
</dbReference>
<evidence type="ECO:0000313" key="6">
    <source>
        <dbReference type="Proteomes" id="UP000199306"/>
    </source>
</evidence>
<keyword evidence="1" id="KW-0805">Transcription regulation</keyword>
<proteinExistence type="predicted"/>
<dbReference type="PANTHER" id="PTHR46797:SF23">
    <property type="entry name" value="HTH-TYPE TRANSCRIPTIONAL REGULATOR SUTR"/>
    <property type="match status" value="1"/>
</dbReference>
<sequence>MTIGEKIRQLRLLKGLSQENMADMLNLSTTAYGDIERNKTDLTINRARQIAGIMEVSLSELLETETFPQKAIIQNPVISKSEEISADLEKLREESDFWKERYERQLFIEVFRTLQNQHERQKIGF</sequence>
<dbReference type="EMBL" id="FOXH01000002">
    <property type="protein sequence ID" value="SFP27588.1"/>
    <property type="molecule type" value="Genomic_DNA"/>
</dbReference>
<dbReference type="GO" id="GO:0003677">
    <property type="term" value="F:DNA binding"/>
    <property type="evidence" value="ECO:0007669"/>
    <property type="project" value="UniProtKB-KW"/>
</dbReference>
<name>A0A1I5P0E7_9BACT</name>
<dbReference type="Gene3D" id="1.10.260.40">
    <property type="entry name" value="lambda repressor-like DNA-binding domains"/>
    <property type="match status" value="1"/>
</dbReference>
<dbReference type="InterPro" id="IPR001387">
    <property type="entry name" value="Cro/C1-type_HTH"/>
</dbReference>
<protein>
    <submittedName>
        <fullName evidence="5">Helix-turn-helix domain-containing protein</fullName>
    </submittedName>
</protein>
<dbReference type="InterPro" id="IPR050807">
    <property type="entry name" value="TransReg_Diox_bact_type"/>
</dbReference>
<dbReference type="Proteomes" id="UP000199306">
    <property type="component" value="Unassembled WGS sequence"/>
</dbReference>
<dbReference type="AlphaFoldDB" id="A0A1I5P0E7"/>